<feature type="transmembrane region" description="Helical" evidence="14">
    <location>
        <begin position="94"/>
        <end position="116"/>
    </location>
</feature>
<evidence type="ECO:0000313" key="16">
    <source>
        <dbReference type="Proteomes" id="UP001185028"/>
    </source>
</evidence>
<dbReference type="PANTHER" id="PTHR28259">
    <property type="entry name" value="FLUORIDE EXPORT PROTEIN 1-RELATED"/>
    <property type="match status" value="1"/>
</dbReference>
<keyword evidence="2 14" id="KW-0813">Transport</keyword>
<evidence type="ECO:0000256" key="2">
    <source>
        <dbReference type="ARBA" id="ARBA00022448"/>
    </source>
</evidence>
<evidence type="ECO:0000256" key="4">
    <source>
        <dbReference type="ARBA" id="ARBA00022692"/>
    </source>
</evidence>
<proteinExistence type="inferred from homology"/>
<feature type="binding site" evidence="14">
    <location>
        <position position="74"/>
    </location>
    <ligand>
        <name>Na(+)</name>
        <dbReference type="ChEBI" id="CHEBI:29101"/>
        <note>structural</note>
    </ligand>
</feature>
<dbReference type="InterPro" id="IPR003691">
    <property type="entry name" value="FluC"/>
</dbReference>
<feature type="transmembrane region" description="Helical" evidence="14">
    <location>
        <begin position="34"/>
        <end position="55"/>
    </location>
</feature>
<keyword evidence="5 14" id="KW-0479">Metal-binding</keyword>
<keyword evidence="16" id="KW-1185">Reference proteome</keyword>
<keyword evidence="4 14" id="KW-0812">Transmembrane</keyword>
<organism evidence="15 16">
    <name type="scientific">Paenibacillus hunanensis</name>
    <dbReference type="NCBI Taxonomy" id="539262"/>
    <lineage>
        <taxon>Bacteria</taxon>
        <taxon>Bacillati</taxon>
        <taxon>Bacillota</taxon>
        <taxon>Bacilli</taxon>
        <taxon>Bacillales</taxon>
        <taxon>Paenibacillaceae</taxon>
        <taxon>Paenibacillus</taxon>
    </lineage>
</organism>
<evidence type="ECO:0000256" key="14">
    <source>
        <dbReference type="HAMAP-Rule" id="MF_00454"/>
    </source>
</evidence>
<protein>
    <recommendedName>
        <fullName evidence="14">Fluoride-specific ion channel FluC</fullName>
    </recommendedName>
</protein>
<gene>
    <name evidence="14" type="primary">fluC</name>
    <name evidence="14" type="synonym">crcB</name>
    <name evidence="15" type="ORF">JOC58_004799</name>
</gene>
<keyword evidence="7 14" id="KW-0915">Sodium</keyword>
<dbReference type="HAMAP" id="MF_00454">
    <property type="entry name" value="FluC"/>
    <property type="match status" value="1"/>
</dbReference>
<evidence type="ECO:0000256" key="10">
    <source>
        <dbReference type="ARBA" id="ARBA00023303"/>
    </source>
</evidence>
<comment type="activity regulation">
    <text evidence="14">Na(+) is not transported, but it plays an essential structural role and its presence is essential for fluoride channel function.</text>
</comment>
<evidence type="ECO:0000256" key="9">
    <source>
        <dbReference type="ARBA" id="ARBA00023136"/>
    </source>
</evidence>
<feature type="transmembrane region" description="Helical" evidence="14">
    <location>
        <begin position="6"/>
        <end position="22"/>
    </location>
</feature>
<feature type="binding site" evidence="14">
    <location>
        <position position="71"/>
    </location>
    <ligand>
        <name>Na(+)</name>
        <dbReference type="ChEBI" id="CHEBI:29101"/>
        <note>structural</note>
    </ligand>
</feature>
<evidence type="ECO:0000313" key="15">
    <source>
        <dbReference type="EMBL" id="MDR6246832.1"/>
    </source>
</evidence>
<keyword evidence="9 14" id="KW-0472">Membrane</keyword>
<dbReference type="NCBIfam" id="NF010801">
    <property type="entry name" value="PRK14205.1"/>
    <property type="match status" value="1"/>
</dbReference>
<comment type="subcellular location">
    <subcellularLocation>
        <location evidence="1 14">Cell membrane</location>
        <topology evidence="1 14">Multi-pass membrane protein</topology>
    </subcellularLocation>
</comment>
<evidence type="ECO:0000256" key="12">
    <source>
        <dbReference type="ARBA" id="ARBA00035585"/>
    </source>
</evidence>
<evidence type="ECO:0000256" key="8">
    <source>
        <dbReference type="ARBA" id="ARBA00023065"/>
    </source>
</evidence>
<evidence type="ECO:0000256" key="13">
    <source>
        <dbReference type="ARBA" id="ARBA00049940"/>
    </source>
</evidence>
<keyword evidence="10 14" id="KW-0407">Ion channel</keyword>
<evidence type="ECO:0000256" key="1">
    <source>
        <dbReference type="ARBA" id="ARBA00004651"/>
    </source>
</evidence>
<dbReference type="EMBL" id="JAVDQH010000050">
    <property type="protein sequence ID" value="MDR6246832.1"/>
    <property type="molecule type" value="Genomic_DNA"/>
</dbReference>
<evidence type="ECO:0000256" key="11">
    <source>
        <dbReference type="ARBA" id="ARBA00035120"/>
    </source>
</evidence>
<sequence>MLVNIGFVALGAVFGVLARFLFSRWMKKRWPMDFPLATLLINLSGSFLLGMLVGSGAGSHWQLLIGTGFMGSYTTFSTFKLENIELHLKQQHKVLIGYLCLSYVGGVVLAGVGLWLGHEMSAIR</sequence>
<comment type="similarity">
    <text evidence="11 14">Belongs to the fluoride channel Fluc/FEX (TC 1.A.43) family.</text>
</comment>
<reference evidence="15 16" key="1">
    <citation type="submission" date="2023-07" db="EMBL/GenBank/DDBJ databases">
        <title>Genomic Encyclopedia of Type Strains, Phase IV (KMG-IV): sequencing the most valuable type-strain genomes for metagenomic binning, comparative biology and taxonomic classification.</title>
        <authorList>
            <person name="Goeker M."/>
        </authorList>
    </citation>
    <scope>NUCLEOTIDE SEQUENCE [LARGE SCALE GENOMIC DNA]</scope>
    <source>
        <strain evidence="15 16">DSM 22170</strain>
    </source>
</reference>
<comment type="caution">
    <text evidence="15">The sequence shown here is derived from an EMBL/GenBank/DDBJ whole genome shotgun (WGS) entry which is preliminary data.</text>
</comment>
<name>A0ABU1J7B8_9BACL</name>
<dbReference type="Pfam" id="PF02537">
    <property type="entry name" value="CRCB"/>
    <property type="match status" value="1"/>
</dbReference>
<evidence type="ECO:0000256" key="6">
    <source>
        <dbReference type="ARBA" id="ARBA00022989"/>
    </source>
</evidence>
<accession>A0ABU1J7B8</accession>
<keyword evidence="6 14" id="KW-1133">Transmembrane helix</keyword>
<dbReference type="PANTHER" id="PTHR28259:SF16">
    <property type="entry name" value="FLUORIDE-SPECIFIC ION CHANNEL FLUC 2"/>
    <property type="match status" value="1"/>
</dbReference>
<comment type="function">
    <text evidence="13 14">Fluoride-specific ion channel. Important for reducing fluoride concentration in the cell, thus reducing its toxicity.</text>
</comment>
<dbReference type="NCBIfam" id="TIGR00494">
    <property type="entry name" value="crcB"/>
    <property type="match status" value="1"/>
</dbReference>
<evidence type="ECO:0000256" key="7">
    <source>
        <dbReference type="ARBA" id="ARBA00023053"/>
    </source>
</evidence>
<comment type="catalytic activity">
    <reaction evidence="12">
        <text>fluoride(in) = fluoride(out)</text>
        <dbReference type="Rhea" id="RHEA:76159"/>
        <dbReference type="ChEBI" id="CHEBI:17051"/>
    </reaction>
    <physiologicalReaction direction="left-to-right" evidence="12">
        <dbReference type="Rhea" id="RHEA:76160"/>
    </physiologicalReaction>
</comment>
<dbReference type="Proteomes" id="UP001185028">
    <property type="component" value="Unassembled WGS sequence"/>
</dbReference>
<keyword evidence="8 14" id="KW-0406">Ion transport</keyword>
<evidence type="ECO:0000256" key="5">
    <source>
        <dbReference type="ARBA" id="ARBA00022723"/>
    </source>
</evidence>
<dbReference type="RefSeq" id="WP_188776127.1">
    <property type="nucleotide sequence ID" value="NZ_BMMB01000006.1"/>
</dbReference>
<keyword evidence="3 14" id="KW-1003">Cell membrane</keyword>
<evidence type="ECO:0000256" key="3">
    <source>
        <dbReference type="ARBA" id="ARBA00022475"/>
    </source>
</evidence>